<feature type="region of interest" description="Disordered" evidence="1">
    <location>
        <begin position="331"/>
        <end position="392"/>
    </location>
</feature>
<proteinExistence type="predicted"/>
<evidence type="ECO:0000313" key="2">
    <source>
        <dbReference type="EMBL" id="UQC79505.1"/>
    </source>
</evidence>
<name>A0A9Q8WEB9_9PEZI</name>
<feature type="region of interest" description="Disordered" evidence="1">
    <location>
        <begin position="13"/>
        <end position="37"/>
    </location>
</feature>
<evidence type="ECO:0000256" key="1">
    <source>
        <dbReference type="SAM" id="MobiDB-lite"/>
    </source>
</evidence>
<dbReference type="AlphaFoldDB" id="A0A9Q8WEB9"/>
<reference evidence="2" key="1">
    <citation type="journal article" date="2021" name="Mol. Plant Microbe Interact.">
        <title>Complete Genome Sequence of the Plant-Pathogenic Fungus Colletotrichum lupini.</title>
        <authorList>
            <person name="Baroncelli R."/>
            <person name="Pensec F."/>
            <person name="Da Lio D."/>
            <person name="Boufleur T."/>
            <person name="Vicente I."/>
            <person name="Sarrocco S."/>
            <person name="Picot A."/>
            <person name="Baraldi E."/>
            <person name="Sukno S."/>
            <person name="Thon M."/>
            <person name="Le Floch G."/>
        </authorList>
    </citation>
    <scope>NUCLEOTIDE SEQUENCE</scope>
    <source>
        <strain evidence="2">IMI 504893</strain>
    </source>
</reference>
<dbReference type="Proteomes" id="UP000830671">
    <property type="component" value="Chromosome 3"/>
</dbReference>
<feature type="compositionally biased region" description="Polar residues" evidence="1">
    <location>
        <begin position="338"/>
        <end position="357"/>
    </location>
</feature>
<protein>
    <submittedName>
        <fullName evidence="2">Uncharacterized protein</fullName>
    </submittedName>
</protein>
<gene>
    <name evidence="2" type="ORF">CLUP02_04985</name>
</gene>
<dbReference type="RefSeq" id="XP_049141137.1">
    <property type="nucleotide sequence ID" value="XM_049283994.1"/>
</dbReference>
<accession>A0A9Q8WEB9</accession>
<dbReference type="GeneID" id="73339004"/>
<organism evidence="2 3">
    <name type="scientific">Colletotrichum lupini</name>
    <dbReference type="NCBI Taxonomy" id="145971"/>
    <lineage>
        <taxon>Eukaryota</taxon>
        <taxon>Fungi</taxon>
        <taxon>Dikarya</taxon>
        <taxon>Ascomycota</taxon>
        <taxon>Pezizomycotina</taxon>
        <taxon>Sordariomycetes</taxon>
        <taxon>Hypocreomycetidae</taxon>
        <taxon>Glomerellales</taxon>
        <taxon>Glomerellaceae</taxon>
        <taxon>Colletotrichum</taxon>
        <taxon>Colletotrichum acutatum species complex</taxon>
    </lineage>
</organism>
<evidence type="ECO:0000313" key="3">
    <source>
        <dbReference type="Proteomes" id="UP000830671"/>
    </source>
</evidence>
<dbReference type="KEGG" id="clup:CLUP02_04985"/>
<sequence>MWLFQPRVNKTKNSVHISSNGRIDHSHAPPSLQRGRFKTATASTASLQDLSGMALGEKERDSMIRTILALVKSRGKGRNPKVNSLQLQTPFERDEFRTYTWTPREKNGMEDPGRWDALRVGLTMFDLFASILSFTGIWSMVYYSSIVTTAFSGRRCNTVSVALPSDTGALNSLGSCRLSHEGFKPKHAFFSAIPSQSQWARQTRAITHSDWRELGKRLFSRVVSIALHGRLKQKHGLPSTTCLHQWGETFSCSRAEGCMLPASQLFIPQLNSPGCFGQRKQGRTLKSPSRLFPLKPRSFGIEETTHLFGTTSLSLQPKTRSKTLIRMRPPVHAVETHPTYTSSHSKTESTAQGSSDQLMHPSAPPQASSHSSRAVPSPMLHQSQPGKPRSRCRRLRTSDLRQRGNLIDTCTQPSADVRKWIMIAVNGKPHCRESTLRHCGSPVSENLVTAQQRGCAIFTTLLNVTLPRTRLKMPAKDPQLCRAQRVNSYAPHYAQNAECMAKHKTKPALHHAAEPPRVDVHYTATALLHAIRNNPMFVRYSPACGNAFNDSLHAPLYTALPLFMPQSRRDGCTMPAPSVANDLFFGHKAIDPVCDVVLVAECGAVQSGVIL</sequence>
<keyword evidence="3" id="KW-1185">Reference proteome</keyword>
<dbReference type="EMBL" id="CP019475">
    <property type="protein sequence ID" value="UQC79505.1"/>
    <property type="molecule type" value="Genomic_DNA"/>
</dbReference>